<comment type="caution">
    <text evidence="3">The sequence shown here is derived from an EMBL/GenBank/DDBJ whole genome shotgun (WGS) entry which is preliminary data.</text>
</comment>
<reference evidence="3" key="1">
    <citation type="journal article" date="2023" name="Insect Mol. Biol.">
        <title>Genome sequencing provides insights into the evolution of gene families encoding plant cell wall-degrading enzymes in longhorned beetles.</title>
        <authorList>
            <person name="Shin N.R."/>
            <person name="Okamura Y."/>
            <person name="Kirsch R."/>
            <person name="Pauchet Y."/>
        </authorList>
    </citation>
    <scope>NUCLEOTIDE SEQUENCE</scope>
    <source>
        <strain evidence="3">AMC_N1</strain>
    </source>
</reference>
<organism evidence="3 4">
    <name type="scientific">Aromia moschata</name>
    <dbReference type="NCBI Taxonomy" id="1265417"/>
    <lineage>
        <taxon>Eukaryota</taxon>
        <taxon>Metazoa</taxon>
        <taxon>Ecdysozoa</taxon>
        <taxon>Arthropoda</taxon>
        <taxon>Hexapoda</taxon>
        <taxon>Insecta</taxon>
        <taxon>Pterygota</taxon>
        <taxon>Neoptera</taxon>
        <taxon>Endopterygota</taxon>
        <taxon>Coleoptera</taxon>
        <taxon>Polyphaga</taxon>
        <taxon>Cucujiformia</taxon>
        <taxon>Chrysomeloidea</taxon>
        <taxon>Cerambycidae</taxon>
        <taxon>Cerambycinae</taxon>
        <taxon>Callichromatini</taxon>
        <taxon>Aromia</taxon>
    </lineage>
</organism>
<evidence type="ECO:0000313" key="4">
    <source>
        <dbReference type="Proteomes" id="UP001162162"/>
    </source>
</evidence>
<feature type="region of interest" description="Disordered" evidence="1">
    <location>
        <begin position="75"/>
        <end position="101"/>
    </location>
</feature>
<keyword evidence="4" id="KW-1185">Reference proteome</keyword>
<keyword evidence="2" id="KW-0812">Transmembrane</keyword>
<keyword evidence="2" id="KW-0472">Membrane</keyword>
<feature type="transmembrane region" description="Helical" evidence="2">
    <location>
        <begin position="190"/>
        <end position="212"/>
    </location>
</feature>
<accession>A0AAV8ZDL2</accession>
<gene>
    <name evidence="3" type="ORF">NQ318_018284</name>
</gene>
<evidence type="ECO:0000256" key="1">
    <source>
        <dbReference type="SAM" id="MobiDB-lite"/>
    </source>
</evidence>
<dbReference type="Proteomes" id="UP001162162">
    <property type="component" value="Unassembled WGS sequence"/>
</dbReference>
<feature type="compositionally biased region" description="Polar residues" evidence="1">
    <location>
        <begin position="75"/>
        <end position="84"/>
    </location>
</feature>
<dbReference type="EMBL" id="JAPWTK010000003">
    <property type="protein sequence ID" value="KAJ8962305.1"/>
    <property type="molecule type" value="Genomic_DNA"/>
</dbReference>
<keyword evidence="2" id="KW-1133">Transmembrane helix</keyword>
<protein>
    <submittedName>
        <fullName evidence="3">Uncharacterized protein</fullName>
    </submittedName>
</protein>
<evidence type="ECO:0000313" key="3">
    <source>
        <dbReference type="EMBL" id="KAJ8962305.1"/>
    </source>
</evidence>
<evidence type="ECO:0000256" key="2">
    <source>
        <dbReference type="SAM" id="Phobius"/>
    </source>
</evidence>
<dbReference type="AlphaFoldDB" id="A0AAV8ZDL2"/>
<proteinExistence type="predicted"/>
<name>A0AAV8ZDL2_9CUCU</name>
<feature type="transmembrane region" description="Helical" evidence="2">
    <location>
        <begin position="218"/>
        <end position="242"/>
    </location>
</feature>
<sequence>MVGAVDHLKPWITLKEQFVMAERDNSRCDGEASEDNEEVDIRGVLPPSPKRVKVQWQESLFTLPATQQKQLAELTQQSKMATSHSPTPSTSSSETEEPSDLVAVEDSQLAGGGKLKAKFKGPYVVRNVLPNERYALQKQPGRRTTVAAHEQLRPSPWQIGGSGPFSLSNSLQILAEIVPDFPLVDGQPSLFLSPFCLLTVLLSSSFCLLTVLLPSSVILLPSSFILLSSLFILLLSLFFSLLQKF</sequence>